<feature type="compositionally biased region" description="Basic and acidic residues" evidence="1">
    <location>
        <begin position="40"/>
        <end position="53"/>
    </location>
</feature>
<dbReference type="PROSITE" id="PS50003">
    <property type="entry name" value="PH_DOMAIN"/>
    <property type="match status" value="1"/>
</dbReference>
<accession>A0A9P4QH67</accession>
<feature type="domain" description="SAM" evidence="3">
    <location>
        <begin position="164"/>
        <end position="228"/>
    </location>
</feature>
<feature type="region of interest" description="Disordered" evidence="1">
    <location>
        <begin position="575"/>
        <end position="634"/>
    </location>
</feature>
<dbReference type="AlphaFoldDB" id="A0A9P4QH67"/>
<dbReference type="InterPro" id="IPR001849">
    <property type="entry name" value="PH_domain"/>
</dbReference>
<dbReference type="Gene3D" id="1.10.150.50">
    <property type="entry name" value="Transcription Factor, Ets-1"/>
    <property type="match status" value="1"/>
</dbReference>
<dbReference type="EMBL" id="MU003767">
    <property type="protein sequence ID" value="KAF2725498.1"/>
    <property type="molecule type" value="Genomic_DNA"/>
</dbReference>
<dbReference type="OrthoDB" id="422827at2759"/>
<dbReference type="InterPro" id="IPR011993">
    <property type="entry name" value="PH-like_dom_sf"/>
</dbReference>
<dbReference type="SMART" id="SM00454">
    <property type="entry name" value="SAM"/>
    <property type="match status" value="1"/>
</dbReference>
<evidence type="ECO:0000313" key="4">
    <source>
        <dbReference type="EMBL" id="KAF2725498.1"/>
    </source>
</evidence>
<feature type="region of interest" description="Disordered" evidence="1">
    <location>
        <begin position="476"/>
        <end position="559"/>
    </location>
</feature>
<dbReference type="Pfam" id="PF07647">
    <property type="entry name" value="SAM_2"/>
    <property type="match status" value="1"/>
</dbReference>
<dbReference type="InterPro" id="IPR001660">
    <property type="entry name" value="SAM"/>
</dbReference>
<gene>
    <name evidence="4" type="ORF">K431DRAFT_215197</name>
</gene>
<dbReference type="CDD" id="cd09535">
    <property type="entry name" value="SAM_BOI-like_fungal"/>
    <property type="match status" value="1"/>
</dbReference>
<dbReference type="SUPFAM" id="SSF50729">
    <property type="entry name" value="PH domain-like"/>
    <property type="match status" value="1"/>
</dbReference>
<evidence type="ECO:0000259" key="3">
    <source>
        <dbReference type="PROSITE" id="PS50105"/>
    </source>
</evidence>
<dbReference type="SMART" id="SM00233">
    <property type="entry name" value="PH"/>
    <property type="match status" value="1"/>
</dbReference>
<name>A0A9P4QH67_9PEZI</name>
<comment type="caution">
    <text evidence="4">The sequence shown here is derived from an EMBL/GenBank/DDBJ whole genome shotgun (WGS) entry which is preliminary data.</text>
</comment>
<feature type="compositionally biased region" description="Basic residues" evidence="1">
    <location>
        <begin position="256"/>
        <end position="265"/>
    </location>
</feature>
<evidence type="ECO:0000313" key="5">
    <source>
        <dbReference type="Proteomes" id="UP000799441"/>
    </source>
</evidence>
<dbReference type="SUPFAM" id="SSF47769">
    <property type="entry name" value="SAM/Pointed domain"/>
    <property type="match status" value="1"/>
</dbReference>
<sequence>MFFRQKTLSFIELASKPRPLSQATEIFDESDDDGSEFEEYSPKRSFESEDSRRRSQTTLSSYGELPTPRTFESPRQFDLRIRSVEGPRGPHLFRSSQSSSDFNFDHVLQMSPLFPKEPVYRSLTALSQDTVVPFPKQSLDQPSVATTLGNARSQDERDNIVNHWSNEDVVDWMISEEIDPYAINCFEAHDVTGQVLLNLQFEDLKELDIQSFGKRHEVWNAIAKLKGEEKPPSPTRTPFQDTECEVDPATPGGGNGKKRRGRRPSKSKDVVMPQESVSIVAIEQLLPKPHKCAKGERCAKWRKQQRQLQQLQEDSAVGHFPISPGNGGRIYIAGDPGNATTAQNIVPNVHKQPMDELVPPQTAGLSVIASSDIFGPTQQPEFSLREDALQQLDRRDPQENVKQFLNLQHMNSPLPAAEPKVQCSPPRSKSTSPIEEKAYLDLFPETYQQSYPSLQPIGYTPAPKPQLQELPKLSIPRPTTAEPRLNRLKSPESANDVCRSATASPGRVFRLGTPASEMDVPFHMTPSDLGPSSREASQSVPPSMQFRDQHRLSMSASRPVADWRRPSFALPAVKEGEVFSPSSDGQSGSRPSIGARSHSSSLSRKLSTSSASTNATRTRDPAHHSPQTKTFGYGETCTHAGWMRKRKNRILRHDWQDAHFRLNGTQLAMHASARLSAAELDSFNVDDYAVACSNIRSDGKLAAALKSLHIRNDSNKKLNDPAPFAFQLVPSRESKSGEERKTFLSHGKTHHFAVKSKDERIDWMRELMLAKALHQKGQGYDVEVNGVPF</sequence>
<dbReference type="Proteomes" id="UP000799441">
    <property type="component" value="Unassembled WGS sequence"/>
</dbReference>
<feature type="compositionally biased region" description="Polar residues" evidence="1">
    <location>
        <begin position="580"/>
        <end position="590"/>
    </location>
</feature>
<feature type="domain" description="PH" evidence="2">
    <location>
        <begin position="636"/>
        <end position="772"/>
    </location>
</feature>
<evidence type="ECO:0000259" key="2">
    <source>
        <dbReference type="PROSITE" id="PS50003"/>
    </source>
</evidence>
<dbReference type="Gene3D" id="2.30.29.30">
    <property type="entry name" value="Pleckstrin-homology domain (PH domain)/Phosphotyrosine-binding domain (PTB)"/>
    <property type="match status" value="1"/>
</dbReference>
<reference evidence="4" key="1">
    <citation type="journal article" date="2020" name="Stud. Mycol.">
        <title>101 Dothideomycetes genomes: a test case for predicting lifestyles and emergence of pathogens.</title>
        <authorList>
            <person name="Haridas S."/>
            <person name="Albert R."/>
            <person name="Binder M."/>
            <person name="Bloem J."/>
            <person name="Labutti K."/>
            <person name="Salamov A."/>
            <person name="Andreopoulos B."/>
            <person name="Baker S."/>
            <person name="Barry K."/>
            <person name="Bills G."/>
            <person name="Bluhm B."/>
            <person name="Cannon C."/>
            <person name="Castanera R."/>
            <person name="Culley D."/>
            <person name="Daum C."/>
            <person name="Ezra D."/>
            <person name="Gonzalez J."/>
            <person name="Henrissat B."/>
            <person name="Kuo A."/>
            <person name="Liang C."/>
            <person name="Lipzen A."/>
            <person name="Lutzoni F."/>
            <person name="Magnuson J."/>
            <person name="Mondo S."/>
            <person name="Nolan M."/>
            <person name="Ohm R."/>
            <person name="Pangilinan J."/>
            <person name="Park H.-J."/>
            <person name="Ramirez L."/>
            <person name="Alfaro M."/>
            <person name="Sun H."/>
            <person name="Tritt A."/>
            <person name="Yoshinaga Y."/>
            <person name="Zwiers L.-H."/>
            <person name="Turgeon B."/>
            <person name="Goodwin S."/>
            <person name="Spatafora J."/>
            <person name="Crous P."/>
            <person name="Grigoriev I."/>
        </authorList>
    </citation>
    <scope>NUCLEOTIDE SEQUENCE</scope>
    <source>
        <strain evidence="4">CBS 116435</strain>
    </source>
</reference>
<evidence type="ECO:0008006" key="6">
    <source>
        <dbReference type="Google" id="ProtNLM"/>
    </source>
</evidence>
<feature type="compositionally biased region" description="Acidic residues" evidence="1">
    <location>
        <begin position="26"/>
        <end position="39"/>
    </location>
</feature>
<feature type="compositionally biased region" description="Low complexity" evidence="1">
    <location>
        <begin position="595"/>
        <end position="616"/>
    </location>
</feature>
<dbReference type="InterPro" id="IPR013761">
    <property type="entry name" value="SAM/pointed_sf"/>
</dbReference>
<protein>
    <recommendedName>
        <fullName evidence="6">SAM and PH domain-containing protein</fullName>
    </recommendedName>
</protein>
<dbReference type="PROSITE" id="PS50105">
    <property type="entry name" value="SAM_DOMAIN"/>
    <property type="match status" value="1"/>
</dbReference>
<feature type="region of interest" description="Disordered" evidence="1">
    <location>
        <begin position="225"/>
        <end position="272"/>
    </location>
</feature>
<proteinExistence type="predicted"/>
<evidence type="ECO:0000256" key="1">
    <source>
        <dbReference type="SAM" id="MobiDB-lite"/>
    </source>
</evidence>
<organism evidence="4 5">
    <name type="scientific">Polychaeton citri CBS 116435</name>
    <dbReference type="NCBI Taxonomy" id="1314669"/>
    <lineage>
        <taxon>Eukaryota</taxon>
        <taxon>Fungi</taxon>
        <taxon>Dikarya</taxon>
        <taxon>Ascomycota</taxon>
        <taxon>Pezizomycotina</taxon>
        <taxon>Dothideomycetes</taxon>
        <taxon>Dothideomycetidae</taxon>
        <taxon>Capnodiales</taxon>
        <taxon>Capnodiaceae</taxon>
        <taxon>Polychaeton</taxon>
    </lineage>
</organism>
<keyword evidence="5" id="KW-1185">Reference proteome</keyword>
<feature type="region of interest" description="Disordered" evidence="1">
    <location>
        <begin position="21"/>
        <end position="71"/>
    </location>
</feature>